<evidence type="ECO:0000313" key="4">
    <source>
        <dbReference type="Proteomes" id="UP000183769"/>
    </source>
</evidence>
<dbReference type="InterPro" id="IPR027510">
    <property type="entry name" value="HMPDK_MptE"/>
</dbReference>
<keyword evidence="1" id="KW-0418">Kinase</keyword>
<evidence type="ECO:0000313" key="3">
    <source>
        <dbReference type="EMBL" id="SFP06096.1"/>
    </source>
</evidence>
<keyword evidence="1" id="KW-0067">ATP-binding</keyword>
<dbReference type="Pfam" id="PF01973">
    <property type="entry name" value="MptE-like"/>
    <property type="match status" value="1"/>
</dbReference>
<keyword evidence="1" id="KW-0547">Nucleotide-binding</keyword>
<keyword evidence="1" id="KW-0808">Transferase</keyword>
<reference evidence="4" key="1">
    <citation type="submission" date="2016-10" db="EMBL/GenBank/DDBJ databases">
        <authorList>
            <person name="Varghese N."/>
            <person name="Submissions S."/>
        </authorList>
    </citation>
    <scope>NUCLEOTIDE SEQUENCE [LARGE SCALE GENOMIC DNA]</scope>
    <source>
        <strain evidence="4">CGMCC 1.10329</strain>
    </source>
</reference>
<keyword evidence="1" id="KW-0289">Folate biosynthesis</keyword>
<dbReference type="AlphaFoldDB" id="A0A1I5MAW7"/>
<accession>A0A1I5MAW7</accession>
<comment type="cofactor">
    <cofactor evidence="1">
        <name>Mg(2+)</name>
        <dbReference type="ChEBI" id="CHEBI:18420"/>
    </cofactor>
</comment>
<comment type="catalytic activity">
    <reaction evidence="1">
        <text>6-hydroxymethyl-7,8-dihydropterin + ATP = (7,8-dihydropterin-6-yl)methyl diphosphate + AMP + H(+)</text>
        <dbReference type="Rhea" id="RHEA:11412"/>
        <dbReference type="ChEBI" id="CHEBI:15378"/>
        <dbReference type="ChEBI" id="CHEBI:30616"/>
        <dbReference type="ChEBI" id="CHEBI:44841"/>
        <dbReference type="ChEBI" id="CHEBI:72950"/>
        <dbReference type="ChEBI" id="CHEBI:456215"/>
        <dbReference type="EC" id="2.7.6.3"/>
    </reaction>
</comment>
<dbReference type="Proteomes" id="UP000183769">
    <property type="component" value="Unassembled WGS sequence"/>
</dbReference>
<keyword evidence="1" id="KW-0460">Magnesium</keyword>
<dbReference type="EC" id="2.7.6.3" evidence="1"/>
<dbReference type="InterPro" id="IPR002826">
    <property type="entry name" value="MptE-like"/>
</dbReference>
<dbReference type="GO" id="GO:0005524">
    <property type="term" value="F:ATP binding"/>
    <property type="evidence" value="ECO:0007669"/>
    <property type="project" value="UniProtKB-UniRule"/>
</dbReference>
<organism evidence="3 4">
    <name type="scientific">Halolamina pelagica</name>
    <dbReference type="NCBI Taxonomy" id="699431"/>
    <lineage>
        <taxon>Archaea</taxon>
        <taxon>Methanobacteriati</taxon>
        <taxon>Methanobacteriota</taxon>
        <taxon>Stenosarchaea group</taxon>
        <taxon>Halobacteria</taxon>
        <taxon>Halobacteriales</taxon>
        <taxon>Haloferacaceae</taxon>
    </lineage>
</organism>
<dbReference type="EMBL" id="FOXI01000001">
    <property type="protein sequence ID" value="SFP06096.1"/>
    <property type="molecule type" value="Genomic_DNA"/>
</dbReference>
<dbReference type="PANTHER" id="PTHR39648:SF1">
    <property type="entry name" value="6-HYDROXYMETHYL-7,8-DIHYDROPTERIN PYROPHOSPHOKINASE"/>
    <property type="match status" value="1"/>
</dbReference>
<keyword evidence="4" id="KW-1185">Reference proteome</keyword>
<evidence type="ECO:0000256" key="1">
    <source>
        <dbReference type="HAMAP-Rule" id="MF_02131"/>
    </source>
</evidence>
<dbReference type="UniPathway" id="UPA00077">
    <property type="reaction ID" value="UER00155"/>
</dbReference>
<gene>
    <name evidence="1" type="primary">mptE</name>
    <name evidence="3" type="ORF">SAMN05216277_101164</name>
</gene>
<dbReference type="OrthoDB" id="34207at2157"/>
<dbReference type="GO" id="GO:0046654">
    <property type="term" value="P:tetrahydrofolate biosynthetic process"/>
    <property type="evidence" value="ECO:0007669"/>
    <property type="project" value="UniProtKB-UniRule"/>
</dbReference>
<comment type="function">
    <text evidence="1">Catalyzes the transfer of diphosphate from ATP to 6-hydroxymethyl-7,8-dihydropterin (6-HMD), leading to 6-hydroxymethyl-7,8-dihydropterin diphosphate (6-HMDP).</text>
</comment>
<dbReference type="GO" id="GO:0016301">
    <property type="term" value="F:kinase activity"/>
    <property type="evidence" value="ECO:0007669"/>
    <property type="project" value="UniProtKB-KW"/>
</dbReference>
<dbReference type="RefSeq" id="WP_074874632.1">
    <property type="nucleotide sequence ID" value="NZ_FOXI01000001.1"/>
</dbReference>
<sequence>MEFHVWEPVYERILADFGFDRAGDERARDRLAAMSEPFDLDSLPEFAGATVAVAGAGPTLADEADAAAAADDVVAASSAATTLRDAGVEVTLAVTDLDGTPARLATASHEGLPVAVHAHGDNVDALERWVPEFAGDQLLPTTQAAPAGPVRNFGGFTDGDRAAFLADALGAAELTFVGWSFDDPAVSDLKAKKLRWAEQLLYWLETRRADRFSVLDGRRDGLTLPTVDEG</sequence>
<dbReference type="GO" id="GO:0046656">
    <property type="term" value="P:folic acid biosynthetic process"/>
    <property type="evidence" value="ECO:0007669"/>
    <property type="project" value="UniProtKB-KW"/>
</dbReference>
<comment type="pathway">
    <text evidence="1">Cofactor biosynthesis; tetrahydrofolate biosynthesis; 2-amino-4-hydroxy-6-hydroxymethyl-7,8-dihydropteridine diphosphate from 7,8-dihydroneopterin triphosphate: step 4/4.</text>
</comment>
<feature type="domain" description="6-hydroxymethylpterin diphosphokinase MptE-like" evidence="2">
    <location>
        <begin position="43"/>
        <end position="181"/>
    </location>
</feature>
<dbReference type="HAMAP" id="MF_02131">
    <property type="entry name" value="HMPDK_arch"/>
    <property type="match status" value="1"/>
</dbReference>
<name>A0A1I5MAW7_9EURY</name>
<comment type="similarity">
    <text evidence="1">Belongs to the archaeal 6-HMPDK family.</text>
</comment>
<protein>
    <recommendedName>
        <fullName evidence="1">6-hydroxymethyl-7,8-dihydropterin pyrophosphokinase</fullName>
        <shortName evidence="1">HPPK</shortName>
        <ecNumber evidence="1">2.7.6.3</ecNumber>
    </recommendedName>
    <alternativeName>
        <fullName evidence="1">2-amino-4-hydroxy-6-hydroxymethyldihydropteridine pyrophosphokinase</fullName>
    </alternativeName>
    <alternativeName>
        <fullName evidence="1">6-hydroxymethyl-7,8-dihydropterin diphosphokinase</fullName>
        <shortName evidence="1">6-HMPDK</shortName>
    </alternativeName>
    <alternativeName>
        <fullName evidence="1">7,8-dihydro-6-hydroxymethylpterin diphosphokinase</fullName>
    </alternativeName>
    <alternativeName>
        <fullName evidence="1">7,8-dihydro-6-hydroxymethylpterin pyrophosphokinase</fullName>
        <shortName evidence="1">PPPK</shortName>
    </alternativeName>
</protein>
<proteinExistence type="inferred from homology"/>
<dbReference type="GO" id="GO:0003848">
    <property type="term" value="F:2-amino-4-hydroxy-6-hydroxymethyldihydropteridine diphosphokinase activity"/>
    <property type="evidence" value="ECO:0007669"/>
    <property type="project" value="UniProtKB-UniRule"/>
</dbReference>
<dbReference type="GO" id="GO:0000287">
    <property type="term" value="F:magnesium ion binding"/>
    <property type="evidence" value="ECO:0007669"/>
    <property type="project" value="UniProtKB-UniRule"/>
</dbReference>
<evidence type="ECO:0000259" key="2">
    <source>
        <dbReference type="Pfam" id="PF01973"/>
    </source>
</evidence>
<dbReference type="PANTHER" id="PTHR39648">
    <property type="entry name" value="6-HYDROXYMETHYL-7,8-DIHYDROPTERIN PYROPHOSPHOKINASE"/>
    <property type="match status" value="1"/>
</dbReference>